<dbReference type="EMBL" id="FNDX01000045">
    <property type="protein sequence ID" value="SDK55854.1"/>
    <property type="molecule type" value="Genomic_DNA"/>
</dbReference>
<evidence type="ECO:0000313" key="3">
    <source>
        <dbReference type="Proteomes" id="UP000199050"/>
    </source>
</evidence>
<gene>
    <name evidence="2" type="ORF">SAMN05216192_14538</name>
</gene>
<dbReference type="OrthoDB" id="9807212at2"/>
<dbReference type="GO" id="GO:0005737">
    <property type="term" value="C:cytoplasm"/>
    <property type="evidence" value="ECO:0007669"/>
    <property type="project" value="TreeGrafter"/>
</dbReference>
<dbReference type="GO" id="GO:0004029">
    <property type="term" value="F:aldehyde dehydrogenase (NAD+) activity"/>
    <property type="evidence" value="ECO:0007669"/>
    <property type="project" value="TreeGrafter"/>
</dbReference>
<dbReference type="Pfam" id="PF01370">
    <property type="entry name" value="Epimerase"/>
    <property type="match status" value="1"/>
</dbReference>
<sequence>MNLFVTGATGKVGSRLVPRLLQRGHQVTLLVRDAARVEELRRQGAECVDGDLLQPESYLEALRGNDVVVHLAAQFRGVDEQTTRTANIDGAVALARAALDADVPRFVFASTNHVYGPGEHPRPSREEDELRPAFAYPQSKAEAEAALLALHREQGLDLRIVRFPFIYGECDPHIAEVLPYFSQWNPARRIHMAHHADISQALMLAAFTPGIDGRIYNVADDAPISVAEMLQLHQVEPSPEALQQQYDPWDMIVDTSRIRDELHYRPIYPSFYTARDAGAL</sequence>
<keyword evidence="3" id="KW-1185">Reference proteome</keyword>
<reference evidence="3" key="1">
    <citation type="submission" date="2016-10" db="EMBL/GenBank/DDBJ databases">
        <authorList>
            <person name="Varghese N."/>
            <person name="Submissions S."/>
        </authorList>
    </citation>
    <scope>NUCLEOTIDE SEQUENCE [LARGE SCALE GENOMIC DNA]</scope>
    <source>
        <strain evidence="3">CGMCC 1.11012</strain>
    </source>
</reference>
<feature type="domain" description="NAD-dependent epimerase/dehydratase" evidence="1">
    <location>
        <begin position="4"/>
        <end position="181"/>
    </location>
</feature>
<evidence type="ECO:0000313" key="2">
    <source>
        <dbReference type="EMBL" id="SDK55854.1"/>
    </source>
</evidence>
<dbReference type="STRING" id="1174501.SAMN05216192_14538"/>
<dbReference type="PANTHER" id="PTHR48079">
    <property type="entry name" value="PROTEIN YEEZ"/>
    <property type="match status" value="1"/>
</dbReference>
<evidence type="ECO:0000259" key="1">
    <source>
        <dbReference type="Pfam" id="PF01370"/>
    </source>
</evidence>
<dbReference type="RefSeq" id="WP_090718704.1">
    <property type="nucleotide sequence ID" value="NZ_CBCSKY010000049.1"/>
</dbReference>
<name>A0A1G9CWS2_9BACL</name>
<accession>A0A1G9CWS2</accession>
<dbReference type="AlphaFoldDB" id="A0A1G9CWS2"/>
<dbReference type="Gene3D" id="3.40.50.720">
    <property type="entry name" value="NAD(P)-binding Rossmann-like Domain"/>
    <property type="match status" value="1"/>
</dbReference>
<dbReference type="InterPro" id="IPR001509">
    <property type="entry name" value="Epimerase_deHydtase"/>
</dbReference>
<protein>
    <submittedName>
        <fullName evidence="2">Nucleoside-diphosphate-sugar epimerase</fullName>
    </submittedName>
</protein>
<dbReference type="Proteomes" id="UP000199050">
    <property type="component" value="Unassembled WGS sequence"/>
</dbReference>
<dbReference type="PANTHER" id="PTHR48079:SF6">
    <property type="entry name" value="NAD(P)-BINDING DOMAIN-CONTAINING PROTEIN-RELATED"/>
    <property type="match status" value="1"/>
</dbReference>
<dbReference type="InterPro" id="IPR051783">
    <property type="entry name" value="NAD(P)-dependent_oxidoreduct"/>
</dbReference>
<dbReference type="InterPro" id="IPR036291">
    <property type="entry name" value="NAD(P)-bd_dom_sf"/>
</dbReference>
<proteinExistence type="predicted"/>
<organism evidence="2 3">
    <name type="scientific">Paenibacillus typhae</name>
    <dbReference type="NCBI Taxonomy" id="1174501"/>
    <lineage>
        <taxon>Bacteria</taxon>
        <taxon>Bacillati</taxon>
        <taxon>Bacillota</taxon>
        <taxon>Bacilli</taxon>
        <taxon>Bacillales</taxon>
        <taxon>Paenibacillaceae</taxon>
        <taxon>Paenibacillus</taxon>
    </lineage>
</organism>
<dbReference type="SUPFAM" id="SSF51735">
    <property type="entry name" value="NAD(P)-binding Rossmann-fold domains"/>
    <property type="match status" value="1"/>
</dbReference>